<feature type="signal peptide" evidence="1">
    <location>
        <begin position="1"/>
        <end position="18"/>
    </location>
</feature>
<name>A0A9X1MN53_9BACT</name>
<sequence length="127" mass="14028">MRKYLCLFVLLAAGVGCGGPASYHVEGHVKYDGKPVEEGAIILRDLDEKFPSVRAEIVNGGYAMDVTPGKKIVQVRATRKTGRKIEANPGEIVEEVAEFIPRKHNFESELTIEVAGNQQDLNFDLEK</sequence>
<keyword evidence="1" id="KW-0732">Signal</keyword>
<accession>A0A9X1MN53</accession>
<proteinExistence type="predicted"/>
<dbReference type="Proteomes" id="UP001139103">
    <property type="component" value="Unassembled WGS sequence"/>
</dbReference>
<dbReference type="AlphaFoldDB" id="A0A9X1MN53"/>
<keyword evidence="3" id="KW-1185">Reference proteome</keyword>
<comment type="caution">
    <text evidence="2">The sequence shown here is derived from an EMBL/GenBank/DDBJ whole genome shotgun (WGS) entry which is preliminary data.</text>
</comment>
<gene>
    <name evidence="2" type="ORF">LOC68_13135</name>
</gene>
<evidence type="ECO:0000313" key="2">
    <source>
        <dbReference type="EMBL" id="MCC9629342.1"/>
    </source>
</evidence>
<evidence type="ECO:0008006" key="4">
    <source>
        <dbReference type="Google" id="ProtNLM"/>
    </source>
</evidence>
<dbReference type="EMBL" id="JAJKFT010000010">
    <property type="protein sequence ID" value="MCC9629342.1"/>
    <property type="molecule type" value="Genomic_DNA"/>
</dbReference>
<feature type="chain" id="PRO_5040739026" description="Carboxypeptidase regulatory-like domain-containing protein" evidence="1">
    <location>
        <begin position="19"/>
        <end position="127"/>
    </location>
</feature>
<dbReference type="RefSeq" id="WP_230219239.1">
    <property type="nucleotide sequence ID" value="NZ_JAJKFT010000010.1"/>
</dbReference>
<protein>
    <recommendedName>
        <fullName evidence="4">Carboxypeptidase regulatory-like domain-containing protein</fullName>
    </recommendedName>
</protein>
<reference evidence="2" key="1">
    <citation type="submission" date="2021-11" db="EMBL/GenBank/DDBJ databases">
        <title>Genome sequence.</title>
        <authorList>
            <person name="Sun Q."/>
        </authorList>
    </citation>
    <scope>NUCLEOTIDE SEQUENCE</scope>
    <source>
        <strain evidence="2">JC732</strain>
    </source>
</reference>
<organism evidence="2 3">
    <name type="scientific">Blastopirellula sediminis</name>
    <dbReference type="NCBI Taxonomy" id="2894196"/>
    <lineage>
        <taxon>Bacteria</taxon>
        <taxon>Pseudomonadati</taxon>
        <taxon>Planctomycetota</taxon>
        <taxon>Planctomycetia</taxon>
        <taxon>Pirellulales</taxon>
        <taxon>Pirellulaceae</taxon>
        <taxon>Blastopirellula</taxon>
    </lineage>
</organism>
<evidence type="ECO:0000313" key="3">
    <source>
        <dbReference type="Proteomes" id="UP001139103"/>
    </source>
</evidence>
<evidence type="ECO:0000256" key="1">
    <source>
        <dbReference type="SAM" id="SignalP"/>
    </source>
</evidence>
<dbReference type="PROSITE" id="PS51257">
    <property type="entry name" value="PROKAR_LIPOPROTEIN"/>
    <property type="match status" value="1"/>
</dbReference>